<comment type="caution">
    <text evidence="3">The sequence shown here is derived from an EMBL/GenBank/DDBJ whole genome shotgun (WGS) entry which is preliminary data.</text>
</comment>
<dbReference type="RefSeq" id="WP_111576046.1">
    <property type="nucleotide sequence ID" value="NZ_JBHEEY010000025.1"/>
</dbReference>
<feature type="transmembrane region" description="Helical" evidence="2">
    <location>
        <begin position="6"/>
        <end position="27"/>
    </location>
</feature>
<reference evidence="3 4" key="1">
    <citation type="submission" date="2018-06" db="EMBL/GenBank/DDBJ databases">
        <title>Genomic Encyclopedia of Type Strains, Phase IV (KMG-IV): sequencing the most valuable type-strain genomes for metagenomic binning, comparative biology and taxonomic classification.</title>
        <authorList>
            <person name="Goeker M."/>
        </authorList>
    </citation>
    <scope>NUCLEOTIDE SEQUENCE [LARGE SCALE GENOMIC DNA]</scope>
    <source>
        <strain evidence="3 4">DSM 26720</strain>
    </source>
</reference>
<evidence type="ECO:0000256" key="1">
    <source>
        <dbReference type="SAM" id="Coils"/>
    </source>
</evidence>
<feature type="coiled-coil region" evidence="1">
    <location>
        <begin position="66"/>
        <end position="93"/>
    </location>
</feature>
<dbReference type="EMBL" id="QLMK01000014">
    <property type="protein sequence ID" value="RAK26318.1"/>
    <property type="molecule type" value="Genomic_DNA"/>
</dbReference>
<gene>
    <name evidence="3" type="ORF">C7374_1143</name>
</gene>
<evidence type="ECO:0000313" key="4">
    <source>
        <dbReference type="Proteomes" id="UP000249453"/>
    </source>
</evidence>
<keyword evidence="2" id="KW-1133">Transmembrane helix</keyword>
<name>A0A364JSM6_9HYPH</name>
<organism evidence="3 4">
    <name type="scientific">Falsochrobactrum ovis</name>
    <dbReference type="NCBI Taxonomy" id="1293442"/>
    <lineage>
        <taxon>Bacteria</taxon>
        <taxon>Pseudomonadati</taxon>
        <taxon>Pseudomonadota</taxon>
        <taxon>Alphaproteobacteria</taxon>
        <taxon>Hyphomicrobiales</taxon>
        <taxon>Brucellaceae</taxon>
        <taxon>Falsochrobactrum</taxon>
    </lineage>
</organism>
<keyword evidence="4" id="KW-1185">Reference proteome</keyword>
<dbReference type="Proteomes" id="UP000249453">
    <property type="component" value="Unassembled WGS sequence"/>
</dbReference>
<sequence>MSEDLKWLIGTALGLSTFFGGALLTAFRSLSSSIKDGDERLAESVKAGDDQLHERINRVRDEYVRRVDYDDSIKQLRESVKELRDETREGTKETNKRLDQVLAALARDRKSG</sequence>
<protein>
    <submittedName>
        <fullName evidence="3">Uncharacterized protein</fullName>
    </submittedName>
</protein>
<keyword evidence="2" id="KW-0812">Transmembrane</keyword>
<keyword evidence="2" id="KW-0472">Membrane</keyword>
<proteinExistence type="predicted"/>
<dbReference type="OrthoDB" id="8452644at2"/>
<evidence type="ECO:0000256" key="2">
    <source>
        <dbReference type="SAM" id="Phobius"/>
    </source>
</evidence>
<dbReference type="AlphaFoldDB" id="A0A364JSM6"/>
<accession>A0A364JSM6</accession>
<keyword evidence="1" id="KW-0175">Coiled coil</keyword>
<evidence type="ECO:0000313" key="3">
    <source>
        <dbReference type="EMBL" id="RAK26318.1"/>
    </source>
</evidence>